<reference evidence="1 2" key="1">
    <citation type="submission" date="2018-06" db="EMBL/GenBank/DDBJ databases">
        <authorList>
            <consortium name="Pathogen Informatics"/>
            <person name="Doyle S."/>
        </authorList>
    </citation>
    <scope>NUCLEOTIDE SEQUENCE [LARGE SCALE GENOMIC DNA]</scope>
    <source>
        <strain evidence="1 2">NCTC8297</strain>
    </source>
</reference>
<evidence type="ECO:0000313" key="2">
    <source>
        <dbReference type="Proteomes" id="UP000254741"/>
    </source>
</evidence>
<dbReference type="EMBL" id="UGXG01000002">
    <property type="protein sequence ID" value="SUG45788.1"/>
    <property type="molecule type" value="Genomic_DNA"/>
</dbReference>
<dbReference type="AlphaFoldDB" id="A0A379T563"/>
<organism evidence="1 2">
    <name type="scientific">Salmonella enterica subsp. arizonae</name>
    <dbReference type="NCBI Taxonomy" id="59203"/>
    <lineage>
        <taxon>Bacteria</taxon>
        <taxon>Pseudomonadati</taxon>
        <taxon>Pseudomonadota</taxon>
        <taxon>Gammaproteobacteria</taxon>
        <taxon>Enterobacterales</taxon>
        <taxon>Enterobacteriaceae</taxon>
        <taxon>Salmonella</taxon>
    </lineage>
</organism>
<dbReference type="Proteomes" id="UP000254741">
    <property type="component" value="Unassembled WGS sequence"/>
</dbReference>
<accession>A0A379T563</accession>
<evidence type="ECO:0000313" key="1">
    <source>
        <dbReference type="EMBL" id="SUG45788.1"/>
    </source>
</evidence>
<gene>
    <name evidence="1" type="ORF">NCTC8297_00980</name>
</gene>
<name>A0A379T563_SALER</name>
<protein>
    <submittedName>
        <fullName evidence="1">Methyl-accepting chemotaxis protein</fullName>
    </submittedName>
</protein>
<proteinExistence type="predicted"/>
<sequence length="65" mass="7356">MFKKVLGLRHWNNNVVKIPPPAESGANASDIALDTPQPYERILCQKNSDGDLDDRHHSQCHHKVL</sequence>